<proteinExistence type="predicted"/>
<reference evidence="2" key="1">
    <citation type="submission" date="2021-01" db="EMBL/GenBank/DDBJ databases">
        <title>Whole genome shotgun sequence of Virgisporangium aurantiacum NBRC 16421.</title>
        <authorList>
            <person name="Komaki H."/>
            <person name="Tamura T."/>
        </authorList>
    </citation>
    <scope>NUCLEOTIDE SEQUENCE</scope>
    <source>
        <strain evidence="2">NBRC 16421</strain>
    </source>
</reference>
<organism evidence="2 3">
    <name type="scientific">Virgisporangium aurantiacum</name>
    <dbReference type="NCBI Taxonomy" id="175570"/>
    <lineage>
        <taxon>Bacteria</taxon>
        <taxon>Bacillati</taxon>
        <taxon>Actinomycetota</taxon>
        <taxon>Actinomycetes</taxon>
        <taxon>Micromonosporales</taxon>
        <taxon>Micromonosporaceae</taxon>
        <taxon>Virgisporangium</taxon>
    </lineage>
</organism>
<keyword evidence="1" id="KW-0812">Transmembrane</keyword>
<keyword evidence="1" id="KW-1133">Transmembrane helix</keyword>
<dbReference type="EMBL" id="BOPG01000011">
    <property type="protein sequence ID" value="GIJ54110.1"/>
    <property type="molecule type" value="Genomic_DNA"/>
</dbReference>
<comment type="caution">
    <text evidence="2">The sequence shown here is derived from an EMBL/GenBank/DDBJ whole genome shotgun (WGS) entry which is preliminary data.</text>
</comment>
<evidence type="ECO:0000313" key="2">
    <source>
        <dbReference type="EMBL" id="GIJ54110.1"/>
    </source>
</evidence>
<dbReference type="Proteomes" id="UP000612585">
    <property type="component" value="Unassembled WGS sequence"/>
</dbReference>
<dbReference type="AlphaFoldDB" id="A0A8J3Z2Z4"/>
<protein>
    <submittedName>
        <fullName evidence="2">Uncharacterized protein</fullName>
    </submittedName>
</protein>
<feature type="transmembrane region" description="Helical" evidence="1">
    <location>
        <begin position="89"/>
        <end position="111"/>
    </location>
</feature>
<keyword evidence="1" id="KW-0472">Membrane</keyword>
<gene>
    <name evidence="2" type="ORF">Vau01_016260</name>
</gene>
<feature type="transmembrane region" description="Helical" evidence="1">
    <location>
        <begin position="57"/>
        <end position="77"/>
    </location>
</feature>
<keyword evidence="3" id="KW-1185">Reference proteome</keyword>
<evidence type="ECO:0000256" key="1">
    <source>
        <dbReference type="SAM" id="Phobius"/>
    </source>
</evidence>
<feature type="transmembrane region" description="Helical" evidence="1">
    <location>
        <begin position="12"/>
        <end position="30"/>
    </location>
</feature>
<dbReference type="RefSeq" id="WP_203988796.1">
    <property type="nucleotide sequence ID" value="NZ_BOPG01000011.1"/>
</dbReference>
<evidence type="ECO:0000313" key="3">
    <source>
        <dbReference type="Proteomes" id="UP000612585"/>
    </source>
</evidence>
<sequence>MVERRRLSVVDGFWAFIVGGTAITSTLLALDPVTRQEDCPNSAGNASAFDNPNWDGYLVLAVIVWFSAVFIEVGLLATSRRRRAADVALRATCVLTLTILISCHCLGLLIVCH</sequence>
<accession>A0A8J3Z2Z4</accession>
<name>A0A8J3Z2Z4_9ACTN</name>